<organism evidence="1 2">
    <name type="scientific">Linum trigynum</name>
    <dbReference type="NCBI Taxonomy" id="586398"/>
    <lineage>
        <taxon>Eukaryota</taxon>
        <taxon>Viridiplantae</taxon>
        <taxon>Streptophyta</taxon>
        <taxon>Embryophyta</taxon>
        <taxon>Tracheophyta</taxon>
        <taxon>Spermatophyta</taxon>
        <taxon>Magnoliopsida</taxon>
        <taxon>eudicotyledons</taxon>
        <taxon>Gunneridae</taxon>
        <taxon>Pentapetalae</taxon>
        <taxon>rosids</taxon>
        <taxon>fabids</taxon>
        <taxon>Malpighiales</taxon>
        <taxon>Linaceae</taxon>
        <taxon>Linum</taxon>
    </lineage>
</organism>
<reference evidence="1 2" key="1">
    <citation type="submission" date="2024-04" db="EMBL/GenBank/DDBJ databases">
        <authorList>
            <person name="Fracassetti M."/>
        </authorList>
    </citation>
    <scope>NUCLEOTIDE SEQUENCE [LARGE SCALE GENOMIC DNA]</scope>
</reference>
<proteinExistence type="predicted"/>
<gene>
    <name evidence="1" type="ORF">LTRI10_LOCUS38177</name>
</gene>
<evidence type="ECO:0000313" key="2">
    <source>
        <dbReference type="Proteomes" id="UP001497516"/>
    </source>
</evidence>
<dbReference type="AlphaFoldDB" id="A0AAV2FIU0"/>
<dbReference type="EMBL" id="OZ034819">
    <property type="protein sequence ID" value="CAL1397912.1"/>
    <property type="molecule type" value="Genomic_DNA"/>
</dbReference>
<protein>
    <submittedName>
        <fullName evidence="1">Uncharacterized protein</fullName>
    </submittedName>
</protein>
<dbReference type="Proteomes" id="UP001497516">
    <property type="component" value="Chromosome 6"/>
</dbReference>
<keyword evidence="2" id="KW-1185">Reference proteome</keyword>
<accession>A0AAV2FIU0</accession>
<name>A0AAV2FIU0_9ROSI</name>
<evidence type="ECO:0000313" key="1">
    <source>
        <dbReference type="EMBL" id="CAL1397912.1"/>
    </source>
</evidence>
<sequence>MIFQTKYGTAVEIRGDKWVPEAEADNFLVTSPAMNLGIFSRVSELIDHENGTWKSNILQEYFNPIDRARILSISLLRVASPDYQDWYFEKKGLYSSKSAYYAWKAKEMEEEIAEEQGELYMIFY</sequence>